<name>A0A6J5M0T9_9CAUD</name>
<gene>
    <name evidence="1" type="ORF">UFOVP354_64</name>
</gene>
<proteinExistence type="predicted"/>
<organism evidence="1">
    <name type="scientific">uncultured Caudovirales phage</name>
    <dbReference type="NCBI Taxonomy" id="2100421"/>
    <lineage>
        <taxon>Viruses</taxon>
        <taxon>Duplodnaviria</taxon>
        <taxon>Heunggongvirae</taxon>
        <taxon>Uroviricota</taxon>
        <taxon>Caudoviricetes</taxon>
        <taxon>Peduoviridae</taxon>
        <taxon>Maltschvirus</taxon>
        <taxon>Maltschvirus maltsch</taxon>
    </lineage>
</organism>
<evidence type="ECO:0000313" key="1">
    <source>
        <dbReference type="EMBL" id="CAB4139871.1"/>
    </source>
</evidence>
<dbReference type="EMBL" id="LR796368">
    <property type="protein sequence ID" value="CAB4139871.1"/>
    <property type="molecule type" value="Genomic_DNA"/>
</dbReference>
<reference evidence="1" key="1">
    <citation type="submission" date="2020-04" db="EMBL/GenBank/DDBJ databases">
        <authorList>
            <person name="Chiriac C."/>
            <person name="Salcher M."/>
            <person name="Ghai R."/>
            <person name="Kavagutti S V."/>
        </authorList>
    </citation>
    <scope>NUCLEOTIDE SEQUENCE</scope>
</reference>
<sequence>MTVDKTLLSQKLKNNEGLLPWDYGYLPYTFEEHVFICNKALEFLGNETTPEDKEPL</sequence>
<accession>A0A6J5M0T9</accession>
<protein>
    <submittedName>
        <fullName evidence="1">Uncharacterized protein</fullName>
    </submittedName>
</protein>